<dbReference type="GO" id="GO:0051170">
    <property type="term" value="P:import into nucleus"/>
    <property type="evidence" value="ECO:0007669"/>
    <property type="project" value="TreeGrafter"/>
</dbReference>
<dbReference type="PANTHER" id="PTHR14097:SF7">
    <property type="entry name" value="OXIDOREDUCTASE HTATIP2"/>
    <property type="match status" value="1"/>
</dbReference>
<dbReference type="PANTHER" id="PTHR14097">
    <property type="entry name" value="OXIDOREDUCTASE HTATIP2"/>
    <property type="match status" value="1"/>
</dbReference>
<proteinExistence type="predicted"/>
<protein>
    <recommendedName>
        <fullName evidence="1">NAD(P)-binding domain-containing protein</fullName>
    </recommendedName>
</protein>
<dbReference type="InterPro" id="IPR016040">
    <property type="entry name" value="NAD(P)-bd_dom"/>
</dbReference>
<evidence type="ECO:0000313" key="2">
    <source>
        <dbReference type="EMBL" id="CAI2380177.1"/>
    </source>
</evidence>
<evidence type="ECO:0000259" key="1">
    <source>
        <dbReference type="Pfam" id="PF13460"/>
    </source>
</evidence>
<dbReference type="AlphaFoldDB" id="A0AAD1XXT0"/>
<keyword evidence="3" id="KW-1185">Reference proteome</keyword>
<dbReference type="Proteomes" id="UP001295684">
    <property type="component" value="Unassembled WGS sequence"/>
</dbReference>
<dbReference type="InterPro" id="IPR036291">
    <property type="entry name" value="NAD(P)-bd_dom_sf"/>
</dbReference>
<dbReference type="Pfam" id="PF13460">
    <property type="entry name" value="NAD_binding_10"/>
    <property type="match status" value="1"/>
</dbReference>
<feature type="domain" description="NAD(P)-binding" evidence="1">
    <location>
        <begin position="13"/>
        <end position="161"/>
    </location>
</feature>
<dbReference type="Gene3D" id="3.40.50.720">
    <property type="entry name" value="NAD(P)-binding Rossmann-like Domain"/>
    <property type="match status" value="1"/>
</dbReference>
<accession>A0AAD1XXT0</accession>
<sequence>MERSHQYSAAVLGSTGAIGLKLIDLLMTDERCSHIVAIARKSLPAWSEYSTSKLNVIEVPNLDNMYEERKQFEGCDQFFCCIGSTTNQGKDVFKKVDIEYPLEFAKIALEVGAKRFSLVSSVGANATSWFLYMKTKGEVEEKLKKIDLQNLTIARPALLIGRGAATRCREKFYACIPCAARIDCNDVGKALIENCLTSTETVETLENRELLRLARKSEL</sequence>
<gene>
    <name evidence="2" type="ORF">ECRASSUSDP1_LOCUS21606</name>
</gene>
<evidence type="ECO:0000313" key="3">
    <source>
        <dbReference type="Proteomes" id="UP001295684"/>
    </source>
</evidence>
<reference evidence="2" key="1">
    <citation type="submission" date="2023-07" db="EMBL/GenBank/DDBJ databases">
        <authorList>
            <consortium name="AG Swart"/>
            <person name="Singh M."/>
            <person name="Singh A."/>
            <person name="Seah K."/>
            <person name="Emmerich C."/>
        </authorList>
    </citation>
    <scope>NUCLEOTIDE SEQUENCE</scope>
    <source>
        <strain evidence="2">DP1</strain>
    </source>
</reference>
<name>A0AAD1XXT0_EUPCR</name>
<dbReference type="EMBL" id="CAMPGE010022104">
    <property type="protein sequence ID" value="CAI2380177.1"/>
    <property type="molecule type" value="Genomic_DNA"/>
</dbReference>
<dbReference type="GO" id="GO:0005737">
    <property type="term" value="C:cytoplasm"/>
    <property type="evidence" value="ECO:0007669"/>
    <property type="project" value="TreeGrafter"/>
</dbReference>
<organism evidence="2 3">
    <name type="scientific">Euplotes crassus</name>
    <dbReference type="NCBI Taxonomy" id="5936"/>
    <lineage>
        <taxon>Eukaryota</taxon>
        <taxon>Sar</taxon>
        <taxon>Alveolata</taxon>
        <taxon>Ciliophora</taxon>
        <taxon>Intramacronucleata</taxon>
        <taxon>Spirotrichea</taxon>
        <taxon>Hypotrichia</taxon>
        <taxon>Euplotida</taxon>
        <taxon>Euplotidae</taxon>
        <taxon>Moneuplotes</taxon>
    </lineage>
</organism>
<dbReference type="SUPFAM" id="SSF51735">
    <property type="entry name" value="NAD(P)-binding Rossmann-fold domains"/>
    <property type="match status" value="1"/>
</dbReference>
<comment type="caution">
    <text evidence="2">The sequence shown here is derived from an EMBL/GenBank/DDBJ whole genome shotgun (WGS) entry which is preliminary data.</text>
</comment>